<feature type="repeat" description="ANK" evidence="3">
    <location>
        <begin position="687"/>
        <end position="719"/>
    </location>
</feature>
<keyword evidence="6" id="KW-1185">Reference proteome</keyword>
<evidence type="ECO:0000256" key="2">
    <source>
        <dbReference type="ARBA" id="ARBA00023043"/>
    </source>
</evidence>
<dbReference type="PANTHER" id="PTHR24198">
    <property type="entry name" value="ANKYRIN REPEAT AND PROTEIN KINASE DOMAIN-CONTAINING PROTEIN"/>
    <property type="match status" value="1"/>
</dbReference>
<feature type="compositionally biased region" description="Pro residues" evidence="4">
    <location>
        <begin position="802"/>
        <end position="814"/>
    </location>
</feature>
<evidence type="ECO:0000256" key="4">
    <source>
        <dbReference type="SAM" id="MobiDB-lite"/>
    </source>
</evidence>
<protein>
    <submittedName>
        <fullName evidence="5">Uncharacterized protein</fullName>
    </submittedName>
</protein>
<dbReference type="SUPFAM" id="SSF48403">
    <property type="entry name" value="Ankyrin repeat"/>
    <property type="match status" value="1"/>
</dbReference>
<accession>A0A835XPR8</accession>
<keyword evidence="2 3" id="KW-0040">ANK repeat</keyword>
<dbReference type="InterPro" id="IPR002110">
    <property type="entry name" value="Ankyrin_rpt"/>
</dbReference>
<feature type="region of interest" description="Disordered" evidence="4">
    <location>
        <begin position="1"/>
        <end position="26"/>
    </location>
</feature>
<evidence type="ECO:0000256" key="1">
    <source>
        <dbReference type="ARBA" id="ARBA00022737"/>
    </source>
</evidence>
<feature type="compositionally biased region" description="Basic residues" evidence="4">
    <location>
        <begin position="815"/>
        <end position="824"/>
    </location>
</feature>
<dbReference type="Gene3D" id="1.25.40.20">
    <property type="entry name" value="Ankyrin repeat-containing domain"/>
    <property type="match status" value="3"/>
</dbReference>
<feature type="repeat" description="ANK" evidence="3">
    <location>
        <begin position="720"/>
        <end position="752"/>
    </location>
</feature>
<dbReference type="PANTHER" id="PTHR24198:SF194">
    <property type="entry name" value="INVERSIN-A"/>
    <property type="match status" value="1"/>
</dbReference>
<dbReference type="Pfam" id="PF12796">
    <property type="entry name" value="Ank_2"/>
    <property type="match status" value="2"/>
</dbReference>
<evidence type="ECO:0000313" key="5">
    <source>
        <dbReference type="EMBL" id="KAG2486728.1"/>
    </source>
</evidence>
<evidence type="ECO:0000313" key="6">
    <source>
        <dbReference type="Proteomes" id="UP000612055"/>
    </source>
</evidence>
<name>A0A835XPR8_9CHLO</name>
<organism evidence="5 6">
    <name type="scientific">Edaphochlamys debaryana</name>
    <dbReference type="NCBI Taxonomy" id="47281"/>
    <lineage>
        <taxon>Eukaryota</taxon>
        <taxon>Viridiplantae</taxon>
        <taxon>Chlorophyta</taxon>
        <taxon>core chlorophytes</taxon>
        <taxon>Chlorophyceae</taxon>
        <taxon>CS clade</taxon>
        <taxon>Chlamydomonadales</taxon>
        <taxon>Chlamydomonadales incertae sedis</taxon>
        <taxon>Edaphochlamys</taxon>
    </lineage>
</organism>
<dbReference type="InterPro" id="IPR036770">
    <property type="entry name" value="Ankyrin_rpt-contain_sf"/>
</dbReference>
<evidence type="ECO:0000256" key="3">
    <source>
        <dbReference type="PROSITE-ProRule" id="PRU00023"/>
    </source>
</evidence>
<feature type="repeat" description="ANK" evidence="3">
    <location>
        <begin position="559"/>
        <end position="591"/>
    </location>
</feature>
<feature type="repeat" description="ANK" evidence="3">
    <location>
        <begin position="526"/>
        <end position="558"/>
    </location>
</feature>
<feature type="region of interest" description="Disordered" evidence="4">
    <location>
        <begin position="871"/>
        <end position="891"/>
    </location>
</feature>
<proteinExistence type="predicted"/>
<feature type="region of interest" description="Disordered" evidence="4">
    <location>
        <begin position="777"/>
        <end position="838"/>
    </location>
</feature>
<dbReference type="SMART" id="SM00248">
    <property type="entry name" value="ANK"/>
    <property type="match status" value="7"/>
</dbReference>
<reference evidence="5" key="1">
    <citation type="journal article" date="2020" name="bioRxiv">
        <title>Comparative genomics of Chlamydomonas.</title>
        <authorList>
            <person name="Craig R.J."/>
            <person name="Hasan A.R."/>
            <person name="Ness R.W."/>
            <person name="Keightley P.D."/>
        </authorList>
    </citation>
    <scope>NUCLEOTIDE SEQUENCE</scope>
    <source>
        <strain evidence="5">CCAP 11/70</strain>
    </source>
</reference>
<dbReference type="Proteomes" id="UP000612055">
    <property type="component" value="Unassembled WGS sequence"/>
</dbReference>
<gene>
    <name evidence="5" type="ORF">HYH03_014654</name>
</gene>
<dbReference type="PROSITE" id="PS50297">
    <property type="entry name" value="ANK_REP_REGION"/>
    <property type="match status" value="4"/>
</dbReference>
<comment type="caution">
    <text evidence="5">The sequence shown here is derived from an EMBL/GenBank/DDBJ whole genome shotgun (WGS) entry which is preliminary data.</text>
</comment>
<dbReference type="PROSITE" id="PS50088">
    <property type="entry name" value="ANK_REPEAT"/>
    <property type="match status" value="4"/>
</dbReference>
<dbReference type="EMBL" id="JAEHOE010000108">
    <property type="protein sequence ID" value="KAG2486728.1"/>
    <property type="molecule type" value="Genomic_DNA"/>
</dbReference>
<dbReference type="AlphaFoldDB" id="A0A835XPR8"/>
<keyword evidence="1" id="KW-0677">Repeat</keyword>
<dbReference type="OrthoDB" id="194358at2759"/>
<sequence length="891" mass="97031">MGCGASANKGPRPLTKEEEELIKRQQAAAAAAERKRLEQIAAVEAEKKKAEEEAMAEIERKQREEQAHFERQKGLAEEAKAALLVDKALHCSFPDELPFSSLPECIRDLHERMPAEFRKAPVRLINIDSVISWHRLMGCEELPTSHYMAIPYEEVNETQWSQTAVLSWRWGATKPKMRQPGFTPMLEWQIQELRTVLHRLKEVDIKWIWIDWCSIPQYSLNMIEVYRSKVYYARARAMVVIPSYTKLPDQSTVQLMIQKTQEALAAKAQSVASPDAMAATCLSAMLDKGAVAGRKYFGRTWTKVERMARYGRHELLSHWMSLEAWLGMMVDAMLRGVEDRDAAHAAAIEYRSVLGEDIGGLLVEVVDSLVAASKSSDSVAACEGLEQTMGTLFEAGVRIWQSQGDMSGPPSFEFLLSYLETIPDDVYTTSTPYDVIWAMWSYFSWKKQALHSEVSVSEAVKDLVQMAGGSELLLTTLATKLKLPKVTAEGTKNMGPPLREAAERGDLAGVKEMLAAGAWTEAPDQDGATALWLAARGGHCEVAAALLEGGARADAAAKDGSTPLLVAARAGQLELARQLMAAKARTDAAAKDGSTPLLAAAAAGHVGVMQAMLGDASREDKGRALWAAADAGQVPAVRALLAAGVYTETIKHEHEVTPLWSACHQGHTEVAEALIRASAFRELVGPEGLRPLHVAAREGHIAIVRALLAAGAQVDAILKDGRSALHLAAEADQRECVQALLEAGADPRRVDKWDRTPSQRAPPDSEVEALIRDWEPTAPADQDPDAGPPLLTLEQDADGLTAPPPQHLPSPQSHPHPHPARAPKRNTSVIGADLGDEDDPEIAALARSLLVPDEPEPDPELHPELLRDLEDLAPPKPRVGSAHPIGAYVGR</sequence>